<evidence type="ECO:0000313" key="3">
    <source>
        <dbReference type="Proteomes" id="UP001283361"/>
    </source>
</evidence>
<name>A0AAE1DMP9_9GAST</name>
<feature type="region of interest" description="Disordered" evidence="1">
    <location>
        <begin position="56"/>
        <end position="76"/>
    </location>
</feature>
<evidence type="ECO:0000256" key="1">
    <source>
        <dbReference type="SAM" id="MobiDB-lite"/>
    </source>
</evidence>
<keyword evidence="3" id="KW-1185">Reference proteome</keyword>
<dbReference type="Proteomes" id="UP001283361">
    <property type="component" value="Unassembled WGS sequence"/>
</dbReference>
<evidence type="ECO:0000313" key="2">
    <source>
        <dbReference type="EMBL" id="KAK3775560.1"/>
    </source>
</evidence>
<comment type="caution">
    <text evidence="2">The sequence shown here is derived from an EMBL/GenBank/DDBJ whole genome shotgun (WGS) entry which is preliminary data.</text>
</comment>
<accession>A0AAE1DMP9</accession>
<dbReference type="EMBL" id="JAWDGP010003310">
    <property type="protein sequence ID" value="KAK3775560.1"/>
    <property type="molecule type" value="Genomic_DNA"/>
</dbReference>
<sequence>MYCASKIPGFTNCLYNASTGVCSMPSAAMMTLVAHIICDAWLDALAIMVPSSACLPRDRFEPTNRTTRPPRHRTIP</sequence>
<gene>
    <name evidence="2" type="ORF">RRG08_033249</name>
</gene>
<organism evidence="2 3">
    <name type="scientific">Elysia crispata</name>
    <name type="common">lettuce slug</name>
    <dbReference type="NCBI Taxonomy" id="231223"/>
    <lineage>
        <taxon>Eukaryota</taxon>
        <taxon>Metazoa</taxon>
        <taxon>Spiralia</taxon>
        <taxon>Lophotrochozoa</taxon>
        <taxon>Mollusca</taxon>
        <taxon>Gastropoda</taxon>
        <taxon>Heterobranchia</taxon>
        <taxon>Euthyneura</taxon>
        <taxon>Panpulmonata</taxon>
        <taxon>Sacoglossa</taxon>
        <taxon>Placobranchoidea</taxon>
        <taxon>Plakobranchidae</taxon>
        <taxon>Elysia</taxon>
    </lineage>
</organism>
<protein>
    <submittedName>
        <fullName evidence="2">Uncharacterized protein</fullName>
    </submittedName>
</protein>
<dbReference type="AlphaFoldDB" id="A0AAE1DMP9"/>
<proteinExistence type="predicted"/>
<reference evidence="2" key="1">
    <citation type="journal article" date="2023" name="G3 (Bethesda)">
        <title>A reference genome for the long-term kleptoplast-retaining sea slug Elysia crispata morphotype clarki.</title>
        <authorList>
            <person name="Eastman K.E."/>
            <person name="Pendleton A.L."/>
            <person name="Shaikh M.A."/>
            <person name="Suttiyut T."/>
            <person name="Ogas R."/>
            <person name="Tomko P."/>
            <person name="Gavelis G."/>
            <person name="Widhalm J.R."/>
            <person name="Wisecaver J.H."/>
        </authorList>
    </citation>
    <scope>NUCLEOTIDE SEQUENCE</scope>
    <source>
        <strain evidence="2">ECLA1</strain>
    </source>
</reference>